<keyword evidence="5" id="KW-1185">Reference proteome</keyword>
<dbReference type="Proteomes" id="UP001642405">
    <property type="component" value="Unassembled WGS sequence"/>
</dbReference>
<dbReference type="InterPro" id="IPR029071">
    <property type="entry name" value="Ubiquitin-like_domsf"/>
</dbReference>
<dbReference type="SMART" id="SM00213">
    <property type="entry name" value="UBQ"/>
    <property type="match status" value="1"/>
</dbReference>
<dbReference type="SMART" id="SM00727">
    <property type="entry name" value="STI1"/>
    <property type="match status" value="2"/>
</dbReference>
<protein>
    <recommendedName>
        <fullName evidence="6">Ubiquilin</fullName>
    </recommendedName>
</protein>
<evidence type="ECO:0000313" key="5">
    <source>
        <dbReference type="Proteomes" id="UP001642405"/>
    </source>
</evidence>
<dbReference type="PANTHER" id="PTHR10677">
    <property type="entry name" value="UBIQUILIN"/>
    <property type="match status" value="1"/>
</dbReference>
<dbReference type="Pfam" id="PF00627">
    <property type="entry name" value="UBA"/>
    <property type="match status" value="1"/>
</dbReference>
<dbReference type="Gene3D" id="1.10.8.10">
    <property type="entry name" value="DNA helicase RuvA subunit, C-terminal domain"/>
    <property type="match status" value="1"/>
</dbReference>
<feature type="compositionally biased region" description="Low complexity" evidence="1">
    <location>
        <begin position="320"/>
        <end position="333"/>
    </location>
</feature>
<feature type="domain" description="Ubiquitin-like" evidence="3">
    <location>
        <begin position="12"/>
        <end position="89"/>
    </location>
</feature>
<dbReference type="EMBL" id="CAWUHB010000037">
    <property type="protein sequence ID" value="CAK7226906.1"/>
    <property type="molecule type" value="Genomic_DNA"/>
</dbReference>
<feature type="compositionally biased region" description="Low complexity" evidence="1">
    <location>
        <begin position="86"/>
        <end position="112"/>
    </location>
</feature>
<dbReference type="Pfam" id="PF23195">
    <property type="entry name" value="UBQLN1"/>
    <property type="match status" value="1"/>
</dbReference>
<dbReference type="Pfam" id="PF00240">
    <property type="entry name" value="ubiquitin"/>
    <property type="match status" value="1"/>
</dbReference>
<name>A0ABP0C5S1_9PEZI</name>
<organism evidence="4 5">
    <name type="scientific">Sporothrix curviconia</name>
    <dbReference type="NCBI Taxonomy" id="1260050"/>
    <lineage>
        <taxon>Eukaryota</taxon>
        <taxon>Fungi</taxon>
        <taxon>Dikarya</taxon>
        <taxon>Ascomycota</taxon>
        <taxon>Pezizomycotina</taxon>
        <taxon>Sordariomycetes</taxon>
        <taxon>Sordariomycetidae</taxon>
        <taxon>Ophiostomatales</taxon>
        <taxon>Ophiostomataceae</taxon>
        <taxon>Sporothrix</taxon>
    </lineage>
</organism>
<sequence>MADAEGSSDPQITFKVKTSGDGLHNITMAESATVLDLKIKLSTEEYENIPVERQRLIYSGRVMKNDDTLGTYKIKAGNTLHLVKSAASNHPPAGSAAAASAGGGAARSSAAPPAIPTNMAAGTPANDLLAGLTGARYAGHANLPNMDIFGPDGGMNIATEDQIAEMLNNPAVAQSMSEALGNPAFIDHLIQQNPALRSIPNAREMIQSPMFRQMLTNPDTLRSMARMRSMLSSAAGAGFPAPGATDNTPANAPASPAAGAGAGAGGAAANPFGGFNPFLLGIPGANANANAAGGDAATNPMAALFPFGFPVAAPAAGATGTGANATAGTEGARSGAGAGAGAAGAEGAAAGGANAQTNPFASLFGGQATGAGLPGIGQVTPEMMQQAMQMFQGARGAGFNPFMAGMNPPAPADNRPPEEVYATQLRQLNDMGFYDFNQNVSALRRSGGSVEGALALLLGN</sequence>
<dbReference type="SUPFAM" id="SSF54236">
    <property type="entry name" value="Ubiquitin-like"/>
    <property type="match status" value="1"/>
</dbReference>
<evidence type="ECO:0000259" key="3">
    <source>
        <dbReference type="PROSITE" id="PS50053"/>
    </source>
</evidence>
<evidence type="ECO:0008006" key="6">
    <source>
        <dbReference type="Google" id="ProtNLM"/>
    </source>
</evidence>
<feature type="compositionally biased region" description="Low complexity" evidence="1">
    <location>
        <begin position="238"/>
        <end position="259"/>
    </location>
</feature>
<evidence type="ECO:0000256" key="1">
    <source>
        <dbReference type="SAM" id="MobiDB-lite"/>
    </source>
</evidence>
<evidence type="ECO:0000259" key="2">
    <source>
        <dbReference type="PROSITE" id="PS50030"/>
    </source>
</evidence>
<dbReference type="SUPFAM" id="SSF46934">
    <property type="entry name" value="UBA-like"/>
    <property type="match status" value="1"/>
</dbReference>
<dbReference type="PROSITE" id="PS50053">
    <property type="entry name" value="UBIQUITIN_2"/>
    <property type="match status" value="1"/>
</dbReference>
<dbReference type="InterPro" id="IPR000626">
    <property type="entry name" value="Ubiquitin-like_dom"/>
</dbReference>
<dbReference type="InterPro" id="IPR006636">
    <property type="entry name" value="STI1_HS-bd"/>
</dbReference>
<evidence type="ECO:0000313" key="4">
    <source>
        <dbReference type="EMBL" id="CAK7226906.1"/>
    </source>
</evidence>
<dbReference type="PANTHER" id="PTHR10677:SF3">
    <property type="entry name" value="FI07626P-RELATED"/>
    <property type="match status" value="1"/>
</dbReference>
<feature type="region of interest" description="Disordered" evidence="1">
    <location>
        <begin position="238"/>
        <end position="263"/>
    </location>
</feature>
<feature type="region of interest" description="Disordered" evidence="1">
    <location>
        <begin position="86"/>
        <end position="118"/>
    </location>
</feature>
<accession>A0ABP0C5S1</accession>
<dbReference type="InterPro" id="IPR009060">
    <property type="entry name" value="UBA-like_sf"/>
</dbReference>
<comment type="caution">
    <text evidence="4">The sequence shown here is derived from an EMBL/GenBank/DDBJ whole genome shotgun (WGS) entry which is preliminary data.</text>
</comment>
<proteinExistence type="predicted"/>
<dbReference type="CDD" id="cd16106">
    <property type="entry name" value="Ubl_Dsk2p_like"/>
    <property type="match status" value="1"/>
</dbReference>
<dbReference type="InterPro" id="IPR015940">
    <property type="entry name" value="UBA"/>
</dbReference>
<dbReference type="Gene3D" id="3.10.20.90">
    <property type="entry name" value="Phosphatidylinositol 3-kinase Catalytic Subunit, Chain A, domain 1"/>
    <property type="match status" value="1"/>
</dbReference>
<feature type="region of interest" description="Disordered" evidence="1">
    <location>
        <begin position="320"/>
        <end position="351"/>
    </location>
</feature>
<dbReference type="InterPro" id="IPR015496">
    <property type="entry name" value="Ubiquilin"/>
</dbReference>
<feature type="domain" description="UBA" evidence="2">
    <location>
        <begin position="415"/>
        <end position="460"/>
    </location>
</feature>
<gene>
    <name evidence="4" type="ORF">SCUCBS95973_006358</name>
</gene>
<feature type="compositionally biased region" description="Gly residues" evidence="1">
    <location>
        <begin position="334"/>
        <end position="344"/>
    </location>
</feature>
<reference evidence="4 5" key="1">
    <citation type="submission" date="2024-01" db="EMBL/GenBank/DDBJ databases">
        <authorList>
            <person name="Allen C."/>
            <person name="Tagirdzhanova G."/>
        </authorList>
    </citation>
    <scope>NUCLEOTIDE SEQUENCE [LARGE SCALE GENOMIC DNA]</scope>
</reference>
<dbReference type="PROSITE" id="PS50030">
    <property type="entry name" value="UBA"/>
    <property type="match status" value="1"/>
</dbReference>